<feature type="compositionally biased region" description="Low complexity" evidence="4">
    <location>
        <begin position="8"/>
        <end position="19"/>
    </location>
</feature>
<organism evidence="6 7">
    <name type="scientific">Clavelina lepadiformis</name>
    <name type="common">Light-bulb sea squirt</name>
    <name type="synonym">Ascidia lepadiformis</name>
    <dbReference type="NCBI Taxonomy" id="159417"/>
    <lineage>
        <taxon>Eukaryota</taxon>
        <taxon>Metazoa</taxon>
        <taxon>Chordata</taxon>
        <taxon>Tunicata</taxon>
        <taxon>Ascidiacea</taxon>
        <taxon>Aplousobranchia</taxon>
        <taxon>Clavelinidae</taxon>
        <taxon>Clavelina</taxon>
    </lineage>
</organism>
<accession>A0ABP0H1U3</accession>
<feature type="compositionally biased region" description="Polar residues" evidence="4">
    <location>
        <begin position="1327"/>
        <end position="1336"/>
    </location>
</feature>
<feature type="region of interest" description="Disordered" evidence="4">
    <location>
        <begin position="1165"/>
        <end position="1189"/>
    </location>
</feature>
<feature type="compositionally biased region" description="Basic and acidic residues" evidence="4">
    <location>
        <begin position="1167"/>
        <end position="1180"/>
    </location>
</feature>
<evidence type="ECO:0000256" key="1">
    <source>
        <dbReference type="ARBA" id="ARBA00004300"/>
    </source>
</evidence>
<feature type="region of interest" description="Disordered" evidence="4">
    <location>
        <begin position="372"/>
        <end position="391"/>
    </location>
</feature>
<feature type="compositionally biased region" description="Polar residues" evidence="4">
    <location>
        <begin position="1374"/>
        <end position="1384"/>
    </location>
</feature>
<keyword evidence="3" id="KW-0206">Cytoskeleton</keyword>
<gene>
    <name evidence="6" type="ORF">CVLEPA_LOCUS30207</name>
</gene>
<feature type="compositionally biased region" description="Polar residues" evidence="4">
    <location>
        <begin position="1001"/>
        <end position="1015"/>
    </location>
</feature>
<feature type="region of interest" description="Disordered" evidence="4">
    <location>
        <begin position="476"/>
        <end position="498"/>
    </location>
</feature>
<evidence type="ECO:0000256" key="2">
    <source>
        <dbReference type="ARBA" id="ARBA00022490"/>
    </source>
</evidence>
<feature type="region of interest" description="Disordered" evidence="4">
    <location>
        <begin position="530"/>
        <end position="567"/>
    </location>
</feature>
<feature type="region of interest" description="Disordered" evidence="4">
    <location>
        <begin position="1001"/>
        <end position="1036"/>
    </location>
</feature>
<feature type="compositionally biased region" description="Low complexity" evidence="4">
    <location>
        <begin position="238"/>
        <end position="249"/>
    </location>
</feature>
<dbReference type="PANTHER" id="PTHR21553:SF36">
    <property type="entry name" value="ALMS1 CENTROSOME AND BASAL BODY-ASSOCIATED PROTEIN-RELATED"/>
    <property type="match status" value="1"/>
</dbReference>
<comment type="subcellular location">
    <subcellularLocation>
        <location evidence="1">Cytoplasm</location>
        <location evidence="1">Cytoskeleton</location>
        <location evidence="1">Microtubule organizing center</location>
        <location evidence="1">Centrosome</location>
    </subcellularLocation>
</comment>
<feature type="compositionally biased region" description="Polar residues" evidence="4">
    <location>
        <begin position="1424"/>
        <end position="1435"/>
    </location>
</feature>
<feature type="region of interest" description="Disordered" evidence="4">
    <location>
        <begin position="233"/>
        <end position="276"/>
    </location>
</feature>
<keyword evidence="2" id="KW-0963">Cytoplasm</keyword>
<evidence type="ECO:0000256" key="4">
    <source>
        <dbReference type="SAM" id="MobiDB-lite"/>
    </source>
</evidence>
<feature type="region of interest" description="Disordered" evidence="4">
    <location>
        <begin position="1541"/>
        <end position="1564"/>
    </location>
</feature>
<evidence type="ECO:0000313" key="6">
    <source>
        <dbReference type="EMBL" id="CAK8696899.1"/>
    </source>
</evidence>
<dbReference type="EMBL" id="CAWYQH010000163">
    <property type="protein sequence ID" value="CAK8696899.1"/>
    <property type="molecule type" value="Genomic_DNA"/>
</dbReference>
<proteinExistence type="predicted"/>
<feature type="domain" description="ALMS motif" evidence="5">
    <location>
        <begin position="1648"/>
        <end position="1770"/>
    </location>
</feature>
<reference evidence="6 7" key="1">
    <citation type="submission" date="2024-02" db="EMBL/GenBank/DDBJ databases">
        <authorList>
            <person name="Daric V."/>
            <person name="Darras S."/>
        </authorList>
    </citation>
    <scope>NUCLEOTIDE SEQUENCE [LARGE SCALE GENOMIC DNA]</scope>
</reference>
<comment type="caution">
    <text evidence="6">The sequence shown here is derived from an EMBL/GenBank/DDBJ whole genome shotgun (WGS) entry which is preliminary data.</text>
</comment>
<dbReference type="PANTHER" id="PTHR21553">
    <property type="entry name" value="ALMS1-RELATED"/>
    <property type="match status" value="1"/>
</dbReference>
<feature type="compositionally biased region" description="Polar residues" evidence="4">
    <location>
        <begin position="1548"/>
        <end position="1560"/>
    </location>
</feature>
<evidence type="ECO:0000256" key="3">
    <source>
        <dbReference type="ARBA" id="ARBA00023212"/>
    </source>
</evidence>
<protein>
    <recommendedName>
        <fullName evidence="5">ALMS motif domain-containing protein</fullName>
    </recommendedName>
</protein>
<dbReference type="InterPro" id="IPR029299">
    <property type="entry name" value="ALMS_motif"/>
</dbReference>
<feature type="region of interest" description="Disordered" evidence="4">
    <location>
        <begin position="1362"/>
        <end position="1384"/>
    </location>
</feature>
<feature type="compositionally biased region" description="Polar residues" evidence="4">
    <location>
        <begin position="1023"/>
        <end position="1036"/>
    </location>
</feature>
<feature type="region of interest" description="Disordered" evidence="4">
    <location>
        <begin position="1"/>
        <end position="21"/>
    </location>
</feature>
<keyword evidence="7" id="KW-1185">Reference proteome</keyword>
<name>A0ABP0H1U3_CLALP</name>
<dbReference type="Pfam" id="PF15309">
    <property type="entry name" value="ALMS_motif"/>
    <property type="match status" value="1"/>
</dbReference>
<evidence type="ECO:0000313" key="7">
    <source>
        <dbReference type="Proteomes" id="UP001642483"/>
    </source>
</evidence>
<feature type="region of interest" description="Disordered" evidence="4">
    <location>
        <begin position="1407"/>
        <end position="1457"/>
    </location>
</feature>
<dbReference type="Proteomes" id="UP001642483">
    <property type="component" value="Unassembled WGS sequence"/>
</dbReference>
<sequence>MSETSFDTSAAETAASMTSGLSLGQCIKQTAEEFSKPSQDWFELNPSTEKEWHTLEGEVSPQVTLLDEMTELPISDTSTCSANAAKENESKVSMNPVSRLLDQTSTKQPDYKKHVRQYLSDDRPSKQVLTKPLSEDLCTPAMTSQRGKFHTSNTANSSMNWHFLPPAMKDQNTKDSTLLQMSTTLYSSGISKDSSQREGYFNDRAISVQNLSNILEKDDSLAQRVQDLLEGDKMNKTQSLQSDASLLSDKVTVRDERSRSYQSDESYKPLPEATLSESDTICESELSEKIQLSDNGISATPKLTTPSMLLKTLNLLGESSFDTSHFTEPQLAAETLDSLNTSKGTEYGDLPDAVDIPHDIVKRLQNMRMIGKESSPTTQPPKSAWMKPSTSQPVLMNKGTTQLSGGVPISGDVQFYTGSNPTTPQLPVEEDKLKQLQSYIEKKTGIPQISPLVVTETATATPDAYVQVNNVDVPTSCKSQKDVSPSPDNPTVSTDNQNVGNVSVNLTFGSPENLSTVPISQMEISEHPLVFSSNSSPSSPKNVDNIERSEPEGMSPPVLNAASASSGQKLALAGDKSKEALDSGLTRANTSSIKDKRVTKHKPLDNLAANQSHFDESLADESLLERIKTVLSDSLSQKQFGSNVAVEQSELSLASSIDSLAVQVKALLEEEMPHMMENNEDLETSNLSEAIEKFENTDLWKFVAQFLPTAADNIKLSSLASSNGSICSRAKSPKTAEEIQNSLKHISSDESTSGLHTVPFNLQRDEEYSAKRQSKTSLNVGSKLLDLSGPAKSYLSQPQNSSKVAKASPHYLNYPSMAATPTGSSLQGVFLPATESNRVSVENNINMQRHTAACRLYANSTSSEKNIVDGYLDPIPGIPDFNPSVLRPPSYETVVSVKAGKSQDLDKDPRTDSYNDDFTDYRTNAKSVIASQLNRAANRNFDVTMTPAKHHASLFPEWKSKKHVEKDQEDCISHNHPACSNKLQKDVYAKTDELRNQSLSQQALCHTSTHSFKSSSEPEHSDATSQPKSYSEPSVTHTEFNKVTSTDVPVYSKSNATQLFKTYKENEATLQPVSGIPLEASVSSRAAEKSAYFHSTSQSGQKTGTRIESSKHIALSLPEMTMSSPRKISPLRERMTVQDWLSSPERKKSSSKQLPTFQELMQNQTKTEIKSKEKVSKQDELDMVPTSDRERSLKPKILNISTTPLQHPSKPAMTKSSYDQINPALLNSKSAAELDQASLQTQVDWSDSYQGASLDMTETQSPRVSSSYKFDKCSSLVNGRSSGATKSVTEIPKTLKDFESLDDASKHQVLKRILEYFNKSRTKKHQGSQVKSSSSAAPKRDSMKKALSVNDISLNSNQAVCDSDSTEYCDLPSSRPTTAQTNDDTFQRLLGVDESKAEQVMKRLLKKIENQKSSQGGKRKTSTKRAPTSSSTPQKSRPPLRVPEASSIASTDTDGDKQIIRMYERSKHSHKQKIAFVEESSSSDPIIIKVKKRHKKSDMPSAERIYLYDRGIQTVSPRKTKQESGGQDAATNFPSPVRRERTLKKSRAVQTASTQSSTGNDEGEFLNDTITIVENHTEEKENIDSNGQRPKTHRYSSFHINMTPKLKKKPSVKPEKSCVQPGVAWYEPYEYRPAWLQERPVCSEQPGLVRLTLQEALVTQNPAFVSKSRERQRRITINSDERRMQEIWEEERQRVFGVKDTKSRRSAPPFVRPKPEIIRKEAIAETRKKYQLLPEVIKRKQEEERKREYASHRLKAQLYKKKIQSKVLGKYFCS</sequence>
<evidence type="ECO:0000259" key="5">
    <source>
        <dbReference type="Pfam" id="PF15309"/>
    </source>
</evidence>
<feature type="region of interest" description="Disordered" evidence="4">
    <location>
        <begin position="1321"/>
        <end position="1345"/>
    </location>
</feature>
<feature type="compositionally biased region" description="Polar residues" evidence="4">
    <location>
        <begin position="489"/>
        <end position="498"/>
    </location>
</feature>